<name>F0S9B4_PSESL</name>
<dbReference type="KEGG" id="psn:Pedsa_1911"/>
<feature type="compositionally biased region" description="Basic and acidic residues" evidence="1">
    <location>
        <begin position="1"/>
        <end position="52"/>
    </location>
</feature>
<feature type="region of interest" description="Disordered" evidence="1">
    <location>
        <begin position="1"/>
        <end position="75"/>
    </location>
</feature>
<dbReference type="RefSeq" id="WP_013632951.1">
    <property type="nucleotide sequence ID" value="NC_015177.1"/>
</dbReference>
<evidence type="ECO:0000313" key="2">
    <source>
        <dbReference type="EMBL" id="ADY52464.1"/>
    </source>
</evidence>
<evidence type="ECO:0000313" key="3">
    <source>
        <dbReference type="Proteomes" id="UP000000310"/>
    </source>
</evidence>
<protein>
    <submittedName>
        <fullName evidence="2">Uncharacterized protein</fullName>
    </submittedName>
</protein>
<proteinExistence type="predicted"/>
<dbReference type="HOGENOM" id="CLU_2668333_0_0_10"/>
<evidence type="ECO:0000256" key="1">
    <source>
        <dbReference type="SAM" id="MobiDB-lite"/>
    </source>
</evidence>
<dbReference type="Proteomes" id="UP000000310">
    <property type="component" value="Chromosome"/>
</dbReference>
<accession>F0S9B4</accession>
<feature type="compositionally biased region" description="Basic and acidic residues" evidence="1">
    <location>
        <begin position="65"/>
        <end position="75"/>
    </location>
</feature>
<sequence length="75" mass="9015">MKNQNEKKIKEANQDEIAAEKEFDSKKTLKHPNPEKKQYSMDDFRKKAEHKITNTIDLPQDEQQYDQHNEEKDPE</sequence>
<reference evidence="3" key="2">
    <citation type="submission" date="2011-02" db="EMBL/GenBank/DDBJ databases">
        <title>The complete genome of Pedobacter saltans DSM 12145.</title>
        <authorList>
            <consortium name="US DOE Joint Genome Institute (JGI-PGF)"/>
            <person name="Lucas S."/>
            <person name="Copeland A."/>
            <person name="Lapidus A."/>
            <person name="Bruce D."/>
            <person name="Goodwin L."/>
            <person name="Pitluck S."/>
            <person name="Kyrpides N."/>
            <person name="Mavromatis K."/>
            <person name="Pagani I."/>
            <person name="Ivanova N."/>
            <person name="Ovchinnikova G."/>
            <person name="Lu M."/>
            <person name="Detter J.C."/>
            <person name="Han C."/>
            <person name="Land M."/>
            <person name="Hauser L."/>
            <person name="Markowitz V."/>
            <person name="Cheng J.-F."/>
            <person name="Hugenholtz P."/>
            <person name="Woyke T."/>
            <person name="Wu D."/>
            <person name="Tindall B."/>
            <person name="Pomrenke H.G."/>
            <person name="Brambilla E."/>
            <person name="Klenk H.-P."/>
            <person name="Eisen J.A."/>
        </authorList>
    </citation>
    <scope>NUCLEOTIDE SEQUENCE [LARGE SCALE GENOMIC DNA]</scope>
    <source>
        <strain evidence="3">ATCC 51119 / DSM 12145 / JCM 21818 / LMG 10337 / NBRC 100064 / NCIMB 13643</strain>
    </source>
</reference>
<dbReference type="EMBL" id="CP002545">
    <property type="protein sequence ID" value="ADY52464.1"/>
    <property type="molecule type" value="Genomic_DNA"/>
</dbReference>
<dbReference type="AlphaFoldDB" id="F0S9B4"/>
<keyword evidence="3" id="KW-1185">Reference proteome</keyword>
<reference evidence="2 3" key="1">
    <citation type="journal article" date="2011" name="Stand. Genomic Sci.">
        <title>Complete genome sequence of the gliding, heparinolytic Pedobacter saltans type strain (113).</title>
        <authorList>
            <person name="Liolios K."/>
            <person name="Sikorski J."/>
            <person name="Lu M."/>
            <person name="Nolan M."/>
            <person name="Lapidus A."/>
            <person name="Lucas S."/>
            <person name="Hammon N."/>
            <person name="Deshpande S."/>
            <person name="Cheng J.F."/>
            <person name="Tapia R."/>
            <person name="Han C."/>
            <person name="Goodwin L."/>
            <person name="Pitluck S."/>
            <person name="Huntemann M."/>
            <person name="Ivanova N."/>
            <person name="Pagani I."/>
            <person name="Mavromatis K."/>
            <person name="Ovchinikova G."/>
            <person name="Pati A."/>
            <person name="Chen A."/>
            <person name="Palaniappan K."/>
            <person name="Land M."/>
            <person name="Hauser L."/>
            <person name="Brambilla E.M."/>
            <person name="Kotsyurbenko O."/>
            <person name="Rohde M."/>
            <person name="Tindall B.J."/>
            <person name="Abt B."/>
            <person name="Goker M."/>
            <person name="Detter J.C."/>
            <person name="Woyke T."/>
            <person name="Bristow J."/>
            <person name="Eisen J.A."/>
            <person name="Markowitz V."/>
            <person name="Hugenholtz P."/>
            <person name="Klenk H.P."/>
            <person name="Kyrpides N.C."/>
        </authorList>
    </citation>
    <scope>NUCLEOTIDE SEQUENCE [LARGE SCALE GENOMIC DNA]</scope>
    <source>
        <strain evidence="3">ATCC 51119 / DSM 12145 / JCM 21818 / LMG 10337 / NBRC 100064 / NCIMB 13643</strain>
    </source>
</reference>
<organism evidence="2 3">
    <name type="scientific">Pseudopedobacter saltans (strain ATCC 51119 / DSM 12145 / JCM 21818 / CCUG 39354 / LMG 10337 / NBRC 100064 / NCIMB 13643)</name>
    <name type="common">Pedobacter saltans</name>
    <dbReference type="NCBI Taxonomy" id="762903"/>
    <lineage>
        <taxon>Bacteria</taxon>
        <taxon>Pseudomonadati</taxon>
        <taxon>Bacteroidota</taxon>
        <taxon>Sphingobacteriia</taxon>
        <taxon>Sphingobacteriales</taxon>
        <taxon>Sphingobacteriaceae</taxon>
        <taxon>Pseudopedobacter</taxon>
    </lineage>
</organism>
<gene>
    <name evidence="2" type="ordered locus">Pedsa_1911</name>
</gene>